<evidence type="ECO:0008006" key="8">
    <source>
        <dbReference type="Google" id="ProtNLM"/>
    </source>
</evidence>
<dbReference type="HOGENOM" id="CLU_077804_3_0_1"/>
<dbReference type="PANTHER" id="PTHR21399:SF0">
    <property type="entry name" value="METHYLOSOME SUBUNIT PICLN"/>
    <property type="match status" value="1"/>
</dbReference>
<dbReference type="Gene3D" id="2.30.29.30">
    <property type="entry name" value="Pleckstrin-homology domain (PH domain)/Phosphotyrosine-binding domain (PTB)"/>
    <property type="match status" value="1"/>
</dbReference>
<dbReference type="EMBL" id="JH795857">
    <property type="protein sequence ID" value="EJU04859.1"/>
    <property type="molecule type" value="Genomic_DNA"/>
</dbReference>
<evidence type="ECO:0000256" key="3">
    <source>
        <dbReference type="ARBA" id="ARBA00022490"/>
    </source>
</evidence>
<name>M5G7X4_DACPD</name>
<dbReference type="GO" id="GO:0045292">
    <property type="term" value="P:mRNA cis splicing, via spliceosome"/>
    <property type="evidence" value="ECO:0007669"/>
    <property type="project" value="TreeGrafter"/>
</dbReference>
<dbReference type="RefSeq" id="XP_040631753.1">
    <property type="nucleotide sequence ID" value="XM_040767972.1"/>
</dbReference>
<evidence type="ECO:0000256" key="5">
    <source>
        <dbReference type="SAM" id="MobiDB-lite"/>
    </source>
</evidence>
<evidence type="ECO:0000313" key="6">
    <source>
        <dbReference type="EMBL" id="EJU04859.1"/>
    </source>
</evidence>
<protein>
    <recommendedName>
        <fullName evidence="8">Regulator of volume decrease after cellular swelling-domain-containing protein</fullName>
    </recommendedName>
</protein>
<feature type="region of interest" description="Disordered" evidence="5">
    <location>
        <begin position="201"/>
        <end position="243"/>
    </location>
</feature>
<feature type="compositionally biased region" description="Basic and acidic residues" evidence="5">
    <location>
        <begin position="220"/>
        <end position="243"/>
    </location>
</feature>
<keyword evidence="4" id="KW-0539">Nucleus</keyword>
<evidence type="ECO:0000313" key="7">
    <source>
        <dbReference type="Proteomes" id="UP000030653"/>
    </source>
</evidence>
<dbReference type="Pfam" id="PF03517">
    <property type="entry name" value="Voldacs"/>
    <property type="match status" value="1"/>
</dbReference>
<dbReference type="GeneID" id="63683034"/>
<dbReference type="PANTHER" id="PTHR21399">
    <property type="entry name" value="CHLORIDE CONDUCTANCE REGULATORY PROTEIN ICLN"/>
    <property type="match status" value="1"/>
</dbReference>
<dbReference type="OrthoDB" id="19714at2759"/>
<reference evidence="6 7" key="1">
    <citation type="journal article" date="2012" name="Science">
        <title>The Paleozoic origin of enzymatic lignin decomposition reconstructed from 31 fungal genomes.</title>
        <authorList>
            <person name="Floudas D."/>
            <person name="Binder M."/>
            <person name="Riley R."/>
            <person name="Barry K."/>
            <person name="Blanchette R.A."/>
            <person name="Henrissat B."/>
            <person name="Martinez A.T."/>
            <person name="Otillar R."/>
            <person name="Spatafora J.W."/>
            <person name="Yadav J.S."/>
            <person name="Aerts A."/>
            <person name="Benoit I."/>
            <person name="Boyd A."/>
            <person name="Carlson A."/>
            <person name="Copeland A."/>
            <person name="Coutinho P.M."/>
            <person name="de Vries R.P."/>
            <person name="Ferreira P."/>
            <person name="Findley K."/>
            <person name="Foster B."/>
            <person name="Gaskell J."/>
            <person name="Glotzer D."/>
            <person name="Gorecki P."/>
            <person name="Heitman J."/>
            <person name="Hesse C."/>
            <person name="Hori C."/>
            <person name="Igarashi K."/>
            <person name="Jurgens J.A."/>
            <person name="Kallen N."/>
            <person name="Kersten P."/>
            <person name="Kohler A."/>
            <person name="Kuees U."/>
            <person name="Kumar T.K.A."/>
            <person name="Kuo A."/>
            <person name="LaButti K."/>
            <person name="Larrondo L.F."/>
            <person name="Lindquist E."/>
            <person name="Ling A."/>
            <person name="Lombard V."/>
            <person name="Lucas S."/>
            <person name="Lundell T."/>
            <person name="Martin R."/>
            <person name="McLaughlin D.J."/>
            <person name="Morgenstern I."/>
            <person name="Morin E."/>
            <person name="Murat C."/>
            <person name="Nagy L.G."/>
            <person name="Nolan M."/>
            <person name="Ohm R.A."/>
            <person name="Patyshakuliyeva A."/>
            <person name="Rokas A."/>
            <person name="Ruiz-Duenas F.J."/>
            <person name="Sabat G."/>
            <person name="Salamov A."/>
            <person name="Samejima M."/>
            <person name="Schmutz J."/>
            <person name="Slot J.C."/>
            <person name="St John F."/>
            <person name="Stenlid J."/>
            <person name="Sun H."/>
            <person name="Sun S."/>
            <person name="Syed K."/>
            <person name="Tsang A."/>
            <person name="Wiebenga A."/>
            <person name="Young D."/>
            <person name="Pisabarro A."/>
            <person name="Eastwood D.C."/>
            <person name="Martin F."/>
            <person name="Cullen D."/>
            <person name="Grigoriev I.V."/>
            <person name="Hibbett D.S."/>
        </authorList>
    </citation>
    <scope>NUCLEOTIDE SEQUENCE [LARGE SCALE GENOMIC DNA]</scope>
    <source>
        <strain evidence="6 7">DJM-731 SS1</strain>
    </source>
</reference>
<dbReference type="STRING" id="1858805.M5G7X4"/>
<keyword evidence="7" id="KW-1185">Reference proteome</keyword>
<dbReference type="GO" id="GO:0034715">
    <property type="term" value="C:pICln-Sm protein complex"/>
    <property type="evidence" value="ECO:0007669"/>
    <property type="project" value="TreeGrafter"/>
</dbReference>
<organism evidence="6 7">
    <name type="scientific">Dacryopinax primogenitus (strain DJM 731)</name>
    <name type="common">Brown rot fungus</name>
    <dbReference type="NCBI Taxonomy" id="1858805"/>
    <lineage>
        <taxon>Eukaryota</taxon>
        <taxon>Fungi</taxon>
        <taxon>Dikarya</taxon>
        <taxon>Basidiomycota</taxon>
        <taxon>Agaricomycotina</taxon>
        <taxon>Dacrymycetes</taxon>
        <taxon>Dacrymycetales</taxon>
        <taxon>Dacrymycetaceae</taxon>
        <taxon>Dacryopinax</taxon>
    </lineage>
</organism>
<sequence length="243" mass="26403">MPTVSVSAAPSYITLQEHHNLTSSTPDSFDSIPPVLRHKEDNVSITLDPPLSGLEGENIKGTLYVIESVLVFISTSGSGFQIDYPSITLHAVKRTPSGPAIYCQLDETPAGQPLPEDEDSEMRELLITPESEDSVERIFEALSICAALHPDKNSGDNDEMEDEMFADADESRFETFTGGEEEELSEVGRAALEHLESIIVYPPGMEPPATGRTTRINGAVERETVGGEETHHTQAGDHPDGTR</sequence>
<evidence type="ECO:0000256" key="4">
    <source>
        <dbReference type="ARBA" id="ARBA00023242"/>
    </source>
</evidence>
<dbReference type="InterPro" id="IPR039924">
    <property type="entry name" value="ICln/Lot5/Saf5"/>
</dbReference>
<evidence type="ECO:0000256" key="2">
    <source>
        <dbReference type="ARBA" id="ARBA00004496"/>
    </source>
</evidence>
<dbReference type="InterPro" id="IPR011993">
    <property type="entry name" value="PH-like_dom_sf"/>
</dbReference>
<keyword evidence="3" id="KW-0963">Cytoplasm</keyword>
<dbReference type="GO" id="GO:0000387">
    <property type="term" value="P:spliceosomal snRNP assembly"/>
    <property type="evidence" value="ECO:0007669"/>
    <property type="project" value="TreeGrafter"/>
</dbReference>
<proteinExistence type="predicted"/>
<dbReference type="GO" id="GO:0005829">
    <property type="term" value="C:cytosol"/>
    <property type="evidence" value="ECO:0007669"/>
    <property type="project" value="TreeGrafter"/>
</dbReference>
<dbReference type="Proteomes" id="UP000030653">
    <property type="component" value="Unassembled WGS sequence"/>
</dbReference>
<gene>
    <name evidence="6" type="ORF">DACRYDRAFT_104751</name>
</gene>
<dbReference type="GO" id="GO:0005681">
    <property type="term" value="C:spliceosomal complex"/>
    <property type="evidence" value="ECO:0007669"/>
    <property type="project" value="TreeGrafter"/>
</dbReference>
<dbReference type="OMA" id="SAFPWEH"/>
<evidence type="ECO:0000256" key="1">
    <source>
        <dbReference type="ARBA" id="ARBA00004123"/>
    </source>
</evidence>
<comment type="subcellular location">
    <subcellularLocation>
        <location evidence="2">Cytoplasm</location>
    </subcellularLocation>
    <subcellularLocation>
        <location evidence="1">Nucleus</location>
    </subcellularLocation>
</comment>
<accession>M5G7X4</accession>
<dbReference type="AlphaFoldDB" id="M5G7X4"/>